<dbReference type="Proteomes" id="UP000776164">
    <property type="component" value="Unassembled WGS sequence"/>
</dbReference>
<dbReference type="RefSeq" id="WP_205106563.1">
    <property type="nucleotide sequence ID" value="NZ_BAAAHT010000018.1"/>
</dbReference>
<feature type="compositionally biased region" description="Basic and acidic residues" evidence="1">
    <location>
        <begin position="130"/>
        <end position="139"/>
    </location>
</feature>
<gene>
    <name evidence="2" type="ORF">JOE66_000506</name>
</gene>
<sequence>MTRIVVSAYNAAPAGLDADTQLQHKWYKRLRDDPRIGGLELAFAAGCLHAQGNAALAGLLDPAWRNSVSLMPFTLARNGLDPAYGLASLDDSARRAAVDDVRSAFETISAFRHDHGDGSITSVGLQSAPRADRSSPDSLRESLSEITAWNWDGVGLLLEHSDALRPGQKPEKGYLDFDAEWQIIHELNRSGAPVRHLLNWGRSAIEGRSDATPLAHLAEAGSQLGAYAFSGASGSTSARSVEWQDVHLGLARDEPVSLLDEKHIRDVIRALPNDLSYLGVKVGAGAGTAGVDRLDLAFSLLSAVEQEVSVSVQRPA</sequence>
<dbReference type="Pfam" id="PF16154">
    <property type="entry name" value="DUF4862"/>
    <property type="match status" value="1"/>
</dbReference>
<dbReference type="EMBL" id="JAFBBU010000001">
    <property type="protein sequence ID" value="MBM7470872.1"/>
    <property type="molecule type" value="Genomic_DNA"/>
</dbReference>
<protein>
    <recommendedName>
        <fullName evidence="4">DUF4862 family protein</fullName>
    </recommendedName>
</protein>
<evidence type="ECO:0000313" key="2">
    <source>
        <dbReference type="EMBL" id="MBM7470872.1"/>
    </source>
</evidence>
<keyword evidence="3" id="KW-1185">Reference proteome</keyword>
<reference evidence="2 3" key="1">
    <citation type="submission" date="2021-01" db="EMBL/GenBank/DDBJ databases">
        <title>Sequencing the genomes of 1000 actinobacteria strains.</title>
        <authorList>
            <person name="Klenk H.-P."/>
        </authorList>
    </citation>
    <scope>NUCLEOTIDE SEQUENCE [LARGE SCALE GENOMIC DNA]</scope>
    <source>
        <strain evidence="2 3">DSM 13057</strain>
    </source>
</reference>
<evidence type="ECO:0008006" key="4">
    <source>
        <dbReference type="Google" id="ProtNLM"/>
    </source>
</evidence>
<evidence type="ECO:0000313" key="3">
    <source>
        <dbReference type="Proteomes" id="UP000776164"/>
    </source>
</evidence>
<feature type="region of interest" description="Disordered" evidence="1">
    <location>
        <begin position="120"/>
        <end position="139"/>
    </location>
</feature>
<accession>A0ABS2L1C4</accession>
<comment type="caution">
    <text evidence="2">The sequence shown here is derived from an EMBL/GenBank/DDBJ whole genome shotgun (WGS) entry which is preliminary data.</text>
</comment>
<evidence type="ECO:0000256" key="1">
    <source>
        <dbReference type="SAM" id="MobiDB-lite"/>
    </source>
</evidence>
<name>A0ABS2L1C4_9MICO</name>
<dbReference type="InterPro" id="IPR032344">
    <property type="entry name" value="DUF4862"/>
</dbReference>
<organism evidence="2 3">
    <name type="scientific">Subtercola frigoramans</name>
    <dbReference type="NCBI Taxonomy" id="120298"/>
    <lineage>
        <taxon>Bacteria</taxon>
        <taxon>Bacillati</taxon>
        <taxon>Actinomycetota</taxon>
        <taxon>Actinomycetes</taxon>
        <taxon>Micrococcales</taxon>
        <taxon>Microbacteriaceae</taxon>
        <taxon>Subtercola</taxon>
    </lineage>
</organism>
<proteinExistence type="predicted"/>